<dbReference type="EMBL" id="PVNA01000001">
    <property type="protein sequence ID" value="PRX14877.1"/>
    <property type="molecule type" value="Genomic_DNA"/>
</dbReference>
<accession>A0ABX5E6H4</accession>
<comment type="caution">
    <text evidence="2">The sequence shown here is derived from an EMBL/GenBank/DDBJ whole genome shotgun (WGS) entry which is preliminary data.</text>
</comment>
<name>A0ABX5E6H4_NONUL</name>
<feature type="chain" id="PRO_5047033955" evidence="1">
    <location>
        <begin position="24"/>
        <end position="179"/>
    </location>
</feature>
<protein>
    <submittedName>
        <fullName evidence="2">Uncharacterized protein</fullName>
    </submittedName>
</protein>
<dbReference type="PROSITE" id="PS51257">
    <property type="entry name" value="PROKAR_LIPOPROTEIN"/>
    <property type="match status" value="1"/>
</dbReference>
<dbReference type="Proteomes" id="UP000239997">
    <property type="component" value="Unassembled WGS sequence"/>
</dbReference>
<gene>
    <name evidence="2" type="ORF">LY02_00086</name>
</gene>
<evidence type="ECO:0000313" key="3">
    <source>
        <dbReference type="Proteomes" id="UP000239997"/>
    </source>
</evidence>
<sequence length="179" mass="19320">MMKKITTLLFMAAALVMTTSCDSDDDLPVSQPIQVNTFCYGDQTTNFETIGAIREEPQLSGGTGVLTEVTVLGDGLQLNDMDEIEGAGVLMQINFYGNSVDNFQTGLYQIANTEEPADASLSYSLDFDSTAMFNTSTALESGFIRVETYQTGYAITVDGLDTNGDEFHGVYLGNVALLQ</sequence>
<feature type="signal peptide" evidence="1">
    <location>
        <begin position="1"/>
        <end position="23"/>
    </location>
</feature>
<evidence type="ECO:0000313" key="2">
    <source>
        <dbReference type="EMBL" id="PRX14877.1"/>
    </source>
</evidence>
<organism evidence="2 3">
    <name type="scientific">Nonlabens ulvanivorans</name>
    <name type="common">Persicivirga ulvanivorans</name>
    <dbReference type="NCBI Taxonomy" id="906888"/>
    <lineage>
        <taxon>Bacteria</taxon>
        <taxon>Pseudomonadati</taxon>
        <taxon>Bacteroidota</taxon>
        <taxon>Flavobacteriia</taxon>
        <taxon>Flavobacteriales</taxon>
        <taxon>Flavobacteriaceae</taxon>
        <taxon>Nonlabens</taxon>
    </lineage>
</organism>
<evidence type="ECO:0000256" key="1">
    <source>
        <dbReference type="SAM" id="SignalP"/>
    </source>
</evidence>
<reference evidence="2 3" key="1">
    <citation type="submission" date="2018-03" db="EMBL/GenBank/DDBJ databases">
        <title>Genomic Encyclopedia of Archaeal and Bacterial Type Strains, Phase II (KMG-II): from individual species to whole genera.</title>
        <authorList>
            <person name="Goeker M."/>
        </authorList>
    </citation>
    <scope>NUCLEOTIDE SEQUENCE [LARGE SCALE GENOMIC DNA]</scope>
    <source>
        <strain evidence="2 3">DSM 22727</strain>
    </source>
</reference>
<proteinExistence type="predicted"/>
<keyword evidence="3" id="KW-1185">Reference proteome</keyword>
<keyword evidence="1" id="KW-0732">Signal</keyword>